<keyword evidence="5" id="KW-1133">Transmembrane helix</keyword>
<keyword evidence="3" id="KW-0812">Transmembrane</keyword>
<dbReference type="AlphaFoldDB" id="A0A7W3ISM1"/>
<evidence type="ECO:0000256" key="4">
    <source>
        <dbReference type="ARBA" id="ARBA00022927"/>
    </source>
</evidence>
<dbReference type="GO" id="GO:0015031">
    <property type="term" value="P:protein transport"/>
    <property type="evidence" value="ECO:0007669"/>
    <property type="project" value="UniProtKB-KW"/>
</dbReference>
<evidence type="ECO:0000256" key="6">
    <source>
        <dbReference type="ARBA" id="ARBA00023010"/>
    </source>
</evidence>
<evidence type="ECO:0000256" key="5">
    <source>
        <dbReference type="ARBA" id="ARBA00022989"/>
    </source>
</evidence>
<dbReference type="Proteomes" id="UP000523079">
    <property type="component" value="Unassembled WGS sequence"/>
</dbReference>
<reference evidence="9 10" key="1">
    <citation type="submission" date="2020-07" db="EMBL/GenBank/DDBJ databases">
        <title>Sequencing the genomes of 1000 actinobacteria strains.</title>
        <authorList>
            <person name="Klenk H.-P."/>
        </authorList>
    </citation>
    <scope>NUCLEOTIDE SEQUENCE [LARGE SCALE GENOMIC DNA]</scope>
    <source>
        <strain evidence="9 10">DSM 100723</strain>
    </source>
</reference>
<dbReference type="GO" id="GO:0016020">
    <property type="term" value="C:membrane"/>
    <property type="evidence" value="ECO:0007669"/>
    <property type="project" value="UniProtKB-ARBA"/>
</dbReference>
<sequence length="157" mass="16519">MTVLDIGAPEFLVLAVIAVILFGPERLPQLARKAAQVLAYVRQMAGSAQTQLRDELGPGFEDFDFTDLSPKAFVRKHLLEDVEPIVADVRDELGSLRTLGRESADDLTDKINSVKAITPGGPGDVSGSLNGSSANGSALNGSAGSRLVLTPFDPDAT</sequence>
<dbReference type="Gene3D" id="1.20.5.3310">
    <property type="match status" value="1"/>
</dbReference>
<accession>A0A7W3ISM1</accession>
<proteinExistence type="predicted"/>
<keyword evidence="6" id="KW-0811">Translocation</keyword>
<evidence type="ECO:0000256" key="1">
    <source>
        <dbReference type="ARBA" id="ARBA00004167"/>
    </source>
</evidence>
<protein>
    <submittedName>
        <fullName evidence="9">Sec-independent protein translocase protein TatB</fullName>
    </submittedName>
</protein>
<evidence type="ECO:0000256" key="7">
    <source>
        <dbReference type="ARBA" id="ARBA00023136"/>
    </source>
</evidence>
<feature type="region of interest" description="Disordered" evidence="8">
    <location>
        <begin position="113"/>
        <end position="157"/>
    </location>
</feature>
<dbReference type="EMBL" id="JACGWT010000003">
    <property type="protein sequence ID" value="MBA8794481.1"/>
    <property type="molecule type" value="Genomic_DNA"/>
</dbReference>
<keyword evidence="7" id="KW-0472">Membrane</keyword>
<comment type="subcellular location">
    <subcellularLocation>
        <location evidence="1">Membrane</location>
        <topology evidence="1">Single-pass membrane protein</topology>
    </subcellularLocation>
</comment>
<dbReference type="Pfam" id="PF02416">
    <property type="entry name" value="TatA_B_E"/>
    <property type="match status" value="1"/>
</dbReference>
<dbReference type="NCBIfam" id="NF002377">
    <property type="entry name" value="PRK01371.1-4"/>
    <property type="match status" value="1"/>
</dbReference>
<dbReference type="InterPro" id="IPR003369">
    <property type="entry name" value="TatA/B/E"/>
</dbReference>
<evidence type="ECO:0000256" key="2">
    <source>
        <dbReference type="ARBA" id="ARBA00022448"/>
    </source>
</evidence>
<keyword evidence="10" id="KW-1185">Reference proteome</keyword>
<keyword evidence="4" id="KW-0653">Protein transport</keyword>
<gene>
    <name evidence="9" type="ORF">FHX74_002100</name>
</gene>
<evidence type="ECO:0000313" key="10">
    <source>
        <dbReference type="Proteomes" id="UP000523079"/>
    </source>
</evidence>
<keyword evidence="2" id="KW-0813">Transport</keyword>
<name>A0A7W3ISM1_9ACTN</name>
<comment type="caution">
    <text evidence="9">The sequence shown here is derived from an EMBL/GenBank/DDBJ whole genome shotgun (WGS) entry which is preliminary data.</text>
</comment>
<evidence type="ECO:0000313" key="9">
    <source>
        <dbReference type="EMBL" id="MBA8794481.1"/>
    </source>
</evidence>
<dbReference type="PRINTS" id="PR01506">
    <property type="entry name" value="TATBPROTEIN"/>
</dbReference>
<feature type="compositionally biased region" description="Low complexity" evidence="8">
    <location>
        <begin position="126"/>
        <end position="145"/>
    </location>
</feature>
<evidence type="ECO:0000256" key="8">
    <source>
        <dbReference type="SAM" id="MobiDB-lite"/>
    </source>
</evidence>
<organism evidence="9 10">
    <name type="scientific">Microlunatus kandeliicorticis</name>
    <dbReference type="NCBI Taxonomy" id="1759536"/>
    <lineage>
        <taxon>Bacteria</taxon>
        <taxon>Bacillati</taxon>
        <taxon>Actinomycetota</taxon>
        <taxon>Actinomycetes</taxon>
        <taxon>Propionibacteriales</taxon>
        <taxon>Propionibacteriaceae</taxon>
        <taxon>Microlunatus</taxon>
    </lineage>
</organism>
<evidence type="ECO:0000256" key="3">
    <source>
        <dbReference type="ARBA" id="ARBA00022692"/>
    </source>
</evidence>